<evidence type="ECO:0000259" key="5">
    <source>
        <dbReference type="PROSITE" id="PS51078"/>
    </source>
</evidence>
<evidence type="ECO:0000313" key="6">
    <source>
        <dbReference type="EMBL" id="EHH10035.1"/>
    </source>
</evidence>
<organism evidence="6 7">
    <name type="scientific">Mesorhizobium amorphae CCNWGS0123</name>
    <dbReference type="NCBI Taxonomy" id="1082933"/>
    <lineage>
        <taxon>Bacteria</taxon>
        <taxon>Pseudomonadati</taxon>
        <taxon>Pseudomonadota</taxon>
        <taxon>Alphaproteobacteria</taxon>
        <taxon>Hyphomicrobiales</taxon>
        <taxon>Phyllobacteriaceae</taxon>
        <taxon>Mesorhizobium</taxon>
    </lineage>
</organism>
<dbReference type="AlphaFoldDB" id="G6YE94"/>
<dbReference type="STRING" id="1082933.A6B35_09785"/>
<dbReference type="InterPro" id="IPR014757">
    <property type="entry name" value="Tscrpt_reg_IclR_C"/>
</dbReference>
<keyword evidence="1" id="KW-0805">Transcription regulation</keyword>
<protein>
    <submittedName>
        <fullName evidence="6">IclR family transcriptional regulator</fullName>
    </submittedName>
</protein>
<dbReference type="GO" id="GO:0003677">
    <property type="term" value="F:DNA binding"/>
    <property type="evidence" value="ECO:0007669"/>
    <property type="project" value="UniProtKB-KW"/>
</dbReference>
<dbReference type="Pfam" id="PF01614">
    <property type="entry name" value="IclR_C"/>
    <property type="match status" value="1"/>
</dbReference>
<evidence type="ECO:0000256" key="1">
    <source>
        <dbReference type="ARBA" id="ARBA00023015"/>
    </source>
</evidence>
<proteinExistence type="predicted"/>
<dbReference type="PANTHER" id="PTHR30136:SF24">
    <property type="entry name" value="HTH-TYPE TRANSCRIPTIONAL REPRESSOR ALLR"/>
    <property type="match status" value="1"/>
</dbReference>
<dbReference type="SUPFAM" id="SSF46785">
    <property type="entry name" value="Winged helix' DNA-binding domain"/>
    <property type="match status" value="1"/>
</dbReference>
<dbReference type="InterPro" id="IPR036390">
    <property type="entry name" value="WH_DNA-bd_sf"/>
</dbReference>
<keyword evidence="3" id="KW-0804">Transcription</keyword>
<dbReference type="Gene3D" id="1.10.10.10">
    <property type="entry name" value="Winged helix-like DNA-binding domain superfamily/Winged helix DNA-binding domain"/>
    <property type="match status" value="1"/>
</dbReference>
<dbReference type="FunFam" id="1.10.10.10:FF:000056">
    <property type="entry name" value="IclR family transcriptional regulator"/>
    <property type="match status" value="1"/>
</dbReference>
<keyword evidence="7" id="KW-1185">Reference proteome</keyword>
<dbReference type="PROSITE" id="PS51077">
    <property type="entry name" value="HTH_ICLR"/>
    <property type="match status" value="1"/>
</dbReference>
<dbReference type="EMBL" id="AGSN01000140">
    <property type="protein sequence ID" value="EHH10035.1"/>
    <property type="molecule type" value="Genomic_DNA"/>
</dbReference>
<gene>
    <name evidence="6" type="ORF">MEA186_21434</name>
</gene>
<dbReference type="OrthoDB" id="6811967at2"/>
<keyword evidence="2" id="KW-0238">DNA-binding</keyword>
<dbReference type="InterPro" id="IPR036388">
    <property type="entry name" value="WH-like_DNA-bd_sf"/>
</dbReference>
<dbReference type="KEGG" id="mamo:A6B35_09785"/>
<sequence>MSTVAKAISLLEMLGRGEPELALADLARHAGFDKATTRRLLLSLMEHGLVEQDEGTRRYRLGAGLGRLALMREAQFPFLRTAAPLVEALATETGETVHLSEYSRRGLITVHVVESTKANRVSVALGELLPMHATASGIAFLAFTEDRIRDTILAGPLPAFTPFTVSSAAALAEQIAAARARGHSIGSQGFEEGVQSVAAPILGADGLAIGTIAIAAPQVRVLEGDIERYGAGVADAAHSIGERLVGRRSLPERRRA</sequence>
<dbReference type="RefSeq" id="WP_006203981.1">
    <property type="nucleotide sequence ID" value="NZ_AGSN01000140.1"/>
</dbReference>
<dbReference type="PROSITE" id="PS51078">
    <property type="entry name" value="ICLR_ED"/>
    <property type="match status" value="1"/>
</dbReference>
<dbReference type="SUPFAM" id="SSF55781">
    <property type="entry name" value="GAF domain-like"/>
    <property type="match status" value="1"/>
</dbReference>
<dbReference type="Proteomes" id="UP000002949">
    <property type="component" value="Unassembled WGS sequence"/>
</dbReference>
<feature type="domain" description="IclR-ED" evidence="5">
    <location>
        <begin position="64"/>
        <end position="246"/>
    </location>
</feature>
<evidence type="ECO:0000256" key="3">
    <source>
        <dbReference type="ARBA" id="ARBA00023163"/>
    </source>
</evidence>
<dbReference type="InterPro" id="IPR005471">
    <property type="entry name" value="Tscrpt_reg_IclR_N"/>
</dbReference>
<dbReference type="InterPro" id="IPR029016">
    <property type="entry name" value="GAF-like_dom_sf"/>
</dbReference>
<reference evidence="6 7" key="1">
    <citation type="journal article" date="2012" name="J. Bacteriol.">
        <title>Draft Genome Sequence of Plant Growth-Promoting Rhizobium Mesorhizobium amorphae, Isolated from Zinc-Lead Mine Tailings.</title>
        <authorList>
            <person name="Hao X."/>
            <person name="Lin Y."/>
            <person name="Johnstone L."/>
            <person name="Baltrus D.A."/>
            <person name="Miller S.J."/>
            <person name="Wei G."/>
            <person name="Rensing C."/>
        </authorList>
    </citation>
    <scope>NUCLEOTIDE SEQUENCE [LARGE SCALE GENOMIC DNA]</scope>
    <source>
        <strain evidence="6 7">CCNWGS0123</strain>
    </source>
</reference>
<dbReference type="Pfam" id="PF09339">
    <property type="entry name" value="HTH_IclR"/>
    <property type="match status" value="1"/>
</dbReference>
<dbReference type="GO" id="GO:0045892">
    <property type="term" value="P:negative regulation of DNA-templated transcription"/>
    <property type="evidence" value="ECO:0007669"/>
    <property type="project" value="TreeGrafter"/>
</dbReference>
<feature type="domain" description="HTH iclR-type" evidence="4">
    <location>
        <begin position="1"/>
        <end position="63"/>
    </location>
</feature>
<dbReference type="PANTHER" id="PTHR30136">
    <property type="entry name" value="HELIX-TURN-HELIX TRANSCRIPTIONAL REGULATOR, ICLR FAMILY"/>
    <property type="match status" value="1"/>
</dbReference>
<accession>G6YE94</accession>
<dbReference type="SMART" id="SM00346">
    <property type="entry name" value="HTH_ICLR"/>
    <property type="match status" value="1"/>
</dbReference>
<evidence type="ECO:0000313" key="7">
    <source>
        <dbReference type="Proteomes" id="UP000002949"/>
    </source>
</evidence>
<name>G6YE94_9HYPH</name>
<dbReference type="eggNOG" id="COG1414">
    <property type="taxonomic scope" value="Bacteria"/>
</dbReference>
<evidence type="ECO:0000256" key="2">
    <source>
        <dbReference type="ARBA" id="ARBA00023125"/>
    </source>
</evidence>
<dbReference type="GO" id="GO:0003700">
    <property type="term" value="F:DNA-binding transcription factor activity"/>
    <property type="evidence" value="ECO:0007669"/>
    <property type="project" value="TreeGrafter"/>
</dbReference>
<dbReference type="InterPro" id="IPR050707">
    <property type="entry name" value="HTH_MetabolicPath_Reg"/>
</dbReference>
<evidence type="ECO:0000259" key="4">
    <source>
        <dbReference type="PROSITE" id="PS51077"/>
    </source>
</evidence>
<dbReference type="Gene3D" id="3.30.450.40">
    <property type="match status" value="1"/>
</dbReference>
<dbReference type="PATRIC" id="fig|1082933.3.peg.4181"/>